<dbReference type="InterPro" id="IPR025668">
    <property type="entry name" value="Tnp_DDE_dom"/>
</dbReference>
<feature type="domain" description="Transposase InsH N-terminal" evidence="2">
    <location>
        <begin position="32"/>
        <end position="114"/>
    </location>
</feature>
<evidence type="ECO:0000313" key="5">
    <source>
        <dbReference type="Proteomes" id="UP000035929"/>
    </source>
</evidence>
<gene>
    <name evidence="4" type="ORF">VP06_05640</name>
</gene>
<proteinExistence type="predicted"/>
<evidence type="ECO:0000259" key="3">
    <source>
        <dbReference type="Pfam" id="PF13751"/>
    </source>
</evidence>
<evidence type="ECO:0000313" key="4">
    <source>
        <dbReference type="EMBL" id="KMO38822.1"/>
    </source>
</evidence>
<dbReference type="EMBL" id="LABX01000041">
    <property type="protein sequence ID" value="KMO38822.1"/>
    <property type="molecule type" value="Genomic_DNA"/>
</dbReference>
<comment type="caution">
    <text evidence="4">The sequence shown here is derived from an EMBL/GenBank/DDBJ whole genome shotgun (WGS) entry which is preliminary data.</text>
</comment>
<dbReference type="Pfam" id="PF05598">
    <property type="entry name" value="DUF772"/>
    <property type="match status" value="1"/>
</dbReference>
<evidence type="ECO:0000256" key="1">
    <source>
        <dbReference type="SAM" id="MobiDB-lite"/>
    </source>
</evidence>
<organism evidence="4 5">
    <name type="scientific">Methylobacterium aquaticum</name>
    <dbReference type="NCBI Taxonomy" id="270351"/>
    <lineage>
        <taxon>Bacteria</taxon>
        <taxon>Pseudomonadati</taxon>
        <taxon>Pseudomonadota</taxon>
        <taxon>Alphaproteobacteria</taxon>
        <taxon>Hyphomicrobiales</taxon>
        <taxon>Methylobacteriaceae</taxon>
        <taxon>Methylobacterium</taxon>
    </lineage>
</organism>
<reference evidence="4 5" key="1">
    <citation type="submission" date="2015-03" db="EMBL/GenBank/DDBJ databases">
        <title>Genome sequencing of Methylobacterium aquaticum DSM16371 type strain.</title>
        <authorList>
            <person name="Chaudhry V."/>
            <person name="Patil P.B."/>
        </authorList>
    </citation>
    <scope>NUCLEOTIDE SEQUENCE [LARGE SCALE GENOMIC DNA]</scope>
    <source>
        <strain evidence="4 5">DSM 16371</strain>
    </source>
</reference>
<sequence>MSLRPQPPLPPVPDDTARVAQTAFRRGNPYLLLRTRLGTIFADAAFSDLYPTRGQPAYAPWRLALVTLLQFREGLSDRQAAEAVRARIDWKYLLALDLADPGFDLSVLCEFRGRLLQHEATGRLLTRILEAARDQGVLKARGRQRTDSTHVLAAVRDLNRVELLAETLRAALNAVAVLAPDWLRSLAPPEWHERYDRRIEDARLPQSGPKREAYVLQVGADGYHLLDALEGARTPPLATTLPAVAVLRRVWARHFTRERDGSPPAGAGVHLRPVQGRGPGDRVESPYDVEARFRAKSGTEWTGYMVHLTETCDPDLPRLVVHTDTTPANVHEAMRIGAIHAGLTSAGLAPGEHLADAAYVSAEHLVAAHEQYGIALIGPARPKQGWQTREEGAFDVTDFAVEWERQRVRCPEGHESTSWGAYKDRASGRAFIRAGFSPAVCRVCPAKPRCTRAESRRLSLHPRAEHEALAAARRRLESEEGWRLYGQRQGIEATISQGVRRFGLRQARYRGLAKTTLQSVATAAALNLDRLAAWFALRPLAPTRTSRFKALTA</sequence>
<protein>
    <submittedName>
        <fullName evidence="4">Transposase</fullName>
    </submittedName>
</protein>
<dbReference type="InterPro" id="IPR008490">
    <property type="entry name" value="Transposase_InsH_N"/>
</dbReference>
<dbReference type="PANTHER" id="PTHR35604">
    <property type="entry name" value="TRANSPOSASE INSH FOR INSERTION SEQUENCE ELEMENT IS5A-RELATED"/>
    <property type="match status" value="1"/>
</dbReference>
<name>A0A0J6SYX8_9HYPH</name>
<dbReference type="AlphaFoldDB" id="A0A0J6SYX8"/>
<feature type="region of interest" description="Disordered" evidence="1">
    <location>
        <begin position="258"/>
        <end position="285"/>
    </location>
</feature>
<dbReference type="PATRIC" id="fig|270351.6.peg.5566"/>
<evidence type="ECO:0000259" key="2">
    <source>
        <dbReference type="Pfam" id="PF05598"/>
    </source>
</evidence>
<dbReference type="NCBIfam" id="NF033551">
    <property type="entry name" value="transpos_IS1182"/>
    <property type="match status" value="1"/>
</dbReference>
<dbReference type="InterPro" id="IPR047629">
    <property type="entry name" value="IS1182_transpos"/>
</dbReference>
<dbReference type="RefSeq" id="WP_048462846.1">
    <property type="nucleotide sequence ID" value="NZ_LABX01000041.1"/>
</dbReference>
<dbReference type="PANTHER" id="PTHR35604:SF2">
    <property type="entry name" value="TRANSPOSASE INSH FOR INSERTION SEQUENCE ELEMENT IS5A-RELATED"/>
    <property type="match status" value="1"/>
</dbReference>
<dbReference type="Pfam" id="PF13751">
    <property type="entry name" value="DDE_Tnp_1_6"/>
    <property type="match status" value="1"/>
</dbReference>
<dbReference type="OrthoDB" id="3313640at2"/>
<dbReference type="Proteomes" id="UP000035929">
    <property type="component" value="Unassembled WGS sequence"/>
</dbReference>
<accession>A0A0J6SYX8</accession>
<feature type="domain" description="Transposase DDE" evidence="3">
    <location>
        <begin position="410"/>
        <end position="532"/>
    </location>
</feature>